<dbReference type="Gene3D" id="3.40.525.10">
    <property type="entry name" value="CRAL-TRIO lipid binding domain"/>
    <property type="match status" value="1"/>
</dbReference>
<feature type="region of interest" description="Disordered" evidence="2">
    <location>
        <begin position="91"/>
        <end position="114"/>
    </location>
</feature>
<comment type="subcellular location">
    <subcellularLocation>
        <location evidence="1">Endomembrane system</location>
        <topology evidence="1">Peripheral membrane protein</topology>
    </subcellularLocation>
</comment>
<dbReference type="GO" id="GO:0012505">
    <property type="term" value="C:endomembrane system"/>
    <property type="evidence" value="ECO:0007669"/>
    <property type="project" value="UniProtKB-SubCell"/>
</dbReference>
<comment type="caution">
    <text evidence="3">The sequence shown here is derived from an EMBL/GenBank/DDBJ whole genome shotgun (WGS) entry which is preliminary data.</text>
</comment>
<dbReference type="InterPro" id="IPR051026">
    <property type="entry name" value="PI/PC_transfer"/>
</dbReference>
<dbReference type="InterPro" id="IPR036273">
    <property type="entry name" value="CRAL/TRIO_N_dom_sf"/>
</dbReference>
<organism evidence="3 4">
    <name type="scientific">Ensete ventricosum</name>
    <name type="common">Abyssinian banana</name>
    <name type="synonym">Musa ensete</name>
    <dbReference type="NCBI Taxonomy" id="4639"/>
    <lineage>
        <taxon>Eukaryota</taxon>
        <taxon>Viridiplantae</taxon>
        <taxon>Streptophyta</taxon>
        <taxon>Embryophyta</taxon>
        <taxon>Tracheophyta</taxon>
        <taxon>Spermatophyta</taxon>
        <taxon>Magnoliopsida</taxon>
        <taxon>Liliopsida</taxon>
        <taxon>Zingiberales</taxon>
        <taxon>Musaceae</taxon>
        <taxon>Ensete</taxon>
    </lineage>
</organism>
<dbReference type="SUPFAM" id="SSF46938">
    <property type="entry name" value="CRAL/TRIO N-terminal domain"/>
    <property type="match status" value="1"/>
</dbReference>
<dbReference type="InterPro" id="IPR036865">
    <property type="entry name" value="CRAL-TRIO_dom_sf"/>
</dbReference>
<dbReference type="AlphaFoldDB" id="A0A426ZP19"/>
<sequence length="114" mass="13283">MLYIYFINDCYRFLKARGFNIEKAIRMWSEMLQWRMDFGADTILQVAMYKKSNIQLKPDSKNAVSPIQSIPLLDTQSNPVYENVSYCSPIRTNEHMPSNRSATRTKLRNRPGGT</sequence>
<evidence type="ECO:0000313" key="3">
    <source>
        <dbReference type="EMBL" id="RRT65708.1"/>
    </source>
</evidence>
<feature type="compositionally biased region" description="Basic residues" evidence="2">
    <location>
        <begin position="103"/>
        <end position="114"/>
    </location>
</feature>
<dbReference type="Proteomes" id="UP000287651">
    <property type="component" value="Unassembled WGS sequence"/>
</dbReference>
<dbReference type="PANTHER" id="PTHR45657:SF43">
    <property type="entry name" value="PHOSPHATIDYLINOSITOL_PHOSPHATIDYLCHOLINE TRANSFER PROTEIN SFH9"/>
    <property type="match status" value="1"/>
</dbReference>
<protein>
    <recommendedName>
        <fullName evidence="5">CRAL/TRIO N-terminal domain-containing protein</fullName>
    </recommendedName>
</protein>
<dbReference type="PANTHER" id="PTHR45657">
    <property type="entry name" value="CRAL-TRIO DOMAIN-CONTAINING PROTEIN YKL091C-RELATED"/>
    <property type="match status" value="1"/>
</dbReference>
<name>A0A426ZP19_ENSVE</name>
<gene>
    <name evidence="3" type="ORF">B296_00040892</name>
</gene>
<reference evidence="3 4" key="1">
    <citation type="journal article" date="2014" name="Agronomy (Basel)">
        <title>A Draft Genome Sequence for Ensete ventricosum, the Drought-Tolerant Tree Against Hunger.</title>
        <authorList>
            <person name="Harrison J."/>
            <person name="Moore K.A."/>
            <person name="Paszkiewicz K."/>
            <person name="Jones T."/>
            <person name="Grant M."/>
            <person name="Ambacheew D."/>
            <person name="Muzemil S."/>
            <person name="Studholme D.J."/>
        </authorList>
    </citation>
    <scope>NUCLEOTIDE SEQUENCE [LARGE SCALE GENOMIC DNA]</scope>
</reference>
<evidence type="ECO:0000256" key="2">
    <source>
        <dbReference type="SAM" id="MobiDB-lite"/>
    </source>
</evidence>
<dbReference type="EMBL" id="AMZH03005723">
    <property type="protein sequence ID" value="RRT65708.1"/>
    <property type="molecule type" value="Genomic_DNA"/>
</dbReference>
<evidence type="ECO:0000256" key="1">
    <source>
        <dbReference type="ARBA" id="ARBA00004184"/>
    </source>
</evidence>
<evidence type="ECO:0008006" key="5">
    <source>
        <dbReference type="Google" id="ProtNLM"/>
    </source>
</evidence>
<accession>A0A426ZP19</accession>
<evidence type="ECO:0000313" key="4">
    <source>
        <dbReference type="Proteomes" id="UP000287651"/>
    </source>
</evidence>
<proteinExistence type="predicted"/>